<dbReference type="EMBL" id="JAESVP010000003">
    <property type="protein sequence ID" value="MBL4927736.1"/>
    <property type="molecule type" value="Genomic_DNA"/>
</dbReference>
<dbReference type="GO" id="GO:1990281">
    <property type="term" value="C:efflux pump complex"/>
    <property type="evidence" value="ECO:0007669"/>
    <property type="project" value="TreeGrafter"/>
</dbReference>
<keyword evidence="2" id="KW-0732">Signal</keyword>
<dbReference type="InterPro" id="IPR058627">
    <property type="entry name" value="MdtA-like_C"/>
</dbReference>
<feature type="domain" description="Multidrug resistance protein MdtA-like C-terminal permuted SH3" evidence="3">
    <location>
        <begin position="275"/>
        <end position="333"/>
    </location>
</feature>
<organism evidence="4 5">
    <name type="scientific">Fuscibacter oryzae</name>
    <dbReference type="NCBI Taxonomy" id="2803939"/>
    <lineage>
        <taxon>Bacteria</taxon>
        <taxon>Pseudomonadati</taxon>
        <taxon>Pseudomonadota</taxon>
        <taxon>Alphaproteobacteria</taxon>
        <taxon>Rhodobacterales</taxon>
        <taxon>Paracoccaceae</taxon>
        <taxon>Fuscibacter</taxon>
    </lineage>
</organism>
<dbReference type="Gene3D" id="2.40.50.100">
    <property type="match status" value="1"/>
</dbReference>
<dbReference type="Gene3D" id="2.40.420.20">
    <property type="match status" value="1"/>
</dbReference>
<dbReference type="PANTHER" id="PTHR30469:SF38">
    <property type="entry name" value="HLYD FAMILY SECRETION PROTEIN"/>
    <property type="match status" value="1"/>
</dbReference>
<name>A0A8J7SUK9_9RHOB</name>
<dbReference type="SUPFAM" id="SSF111369">
    <property type="entry name" value="HlyD-like secretion proteins"/>
    <property type="match status" value="1"/>
</dbReference>
<comment type="similarity">
    <text evidence="1">Belongs to the membrane fusion protein (MFP) (TC 8.A.1) family.</text>
</comment>
<dbReference type="PANTHER" id="PTHR30469">
    <property type="entry name" value="MULTIDRUG RESISTANCE PROTEIN MDTA"/>
    <property type="match status" value="1"/>
</dbReference>
<sequence length="348" mass="35429">MRSAVLLACCLATAPAHAEPPFPVEIVVAHTGAVVKDFALAGTLEATDSYPASFRDGGRVIAMAADVGDRVAKGAVVAQLDPTQADGALRGAEAGLRGAEAALLQAGLARDRARGLLQRGSGTQAELDAAIEGWLGARAQRDQAKAALTKARRAVDDTTLRAVEDAIVTARNAEPGQVVGAGQAVLQLAVASGREAVFLAPDGIDLESYLGETLTLSPIDQPHITFAAVLTEVSPIVAQNGTVRVKARVGTGLPDDLPIGTAIVGHAKFSDGARIVLPWTALTATADGPAVWTLGEDNTAQLTAVDVSGYGDQTIEIASGLAEGARVVAAGSQMLYPGRAVVAAEVTP</sequence>
<accession>A0A8J7SUK9</accession>
<dbReference type="GO" id="GO:0015562">
    <property type="term" value="F:efflux transmembrane transporter activity"/>
    <property type="evidence" value="ECO:0007669"/>
    <property type="project" value="TreeGrafter"/>
</dbReference>
<gene>
    <name evidence="4" type="ORF">JI744_06425</name>
</gene>
<dbReference type="Gene3D" id="1.10.287.470">
    <property type="entry name" value="Helix hairpin bin"/>
    <property type="match status" value="1"/>
</dbReference>
<dbReference type="RefSeq" id="WP_202658884.1">
    <property type="nucleotide sequence ID" value="NZ_JAESVP010000003.1"/>
</dbReference>
<dbReference type="Proteomes" id="UP000619033">
    <property type="component" value="Unassembled WGS sequence"/>
</dbReference>
<evidence type="ECO:0000313" key="5">
    <source>
        <dbReference type="Proteomes" id="UP000619033"/>
    </source>
</evidence>
<evidence type="ECO:0000256" key="1">
    <source>
        <dbReference type="ARBA" id="ARBA00009477"/>
    </source>
</evidence>
<evidence type="ECO:0000256" key="2">
    <source>
        <dbReference type="SAM" id="SignalP"/>
    </source>
</evidence>
<feature type="signal peptide" evidence="2">
    <location>
        <begin position="1"/>
        <end position="18"/>
    </location>
</feature>
<reference evidence="4" key="1">
    <citation type="submission" date="2021-01" db="EMBL/GenBank/DDBJ databases">
        <title>Genome seq and assembly of Tabrizicola sp. KVB23.</title>
        <authorList>
            <person name="Chhetri G."/>
        </authorList>
    </citation>
    <scope>NUCLEOTIDE SEQUENCE</scope>
    <source>
        <strain evidence="4">KVB23</strain>
    </source>
</reference>
<comment type="caution">
    <text evidence="4">The sequence shown here is derived from an EMBL/GenBank/DDBJ whole genome shotgun (WGS) entry which is preliminary data.</text>
</comment>
<dbReference type="InterPro" id="IPR006143">
    <property type="entry name" value="RND_pump_MFP"/>
</dbReference>
<protein>
    <submittedName>
        <fullName evidence="4">Efflux RND transporter periplasmic adaptor subunit</fullName>
    </submittedName>
</protein>
<dbReference type="Pfam" id="PF25967">
    <property type="entry name" value="RND-MFP_C"/>
    <property type="match status" value="1"/>
</dbReference>
<dbReference type="AlphaFoldDB" id="A0A8J7SUK9"/>
<evidence type="ECO:0000259" key="3">
    <source>
        <dbReference type="Pfam" id="PF25967"/>
    </source>
</evidence>
<evidence type="ECO:0000313" key="4">
    <source>
        <dbReference type="EMBL" id="MBL4927736.1"/>
    </source>
</evidence>
<proteinExistence type="inferred from homology"/>
<feature type="chain" id="PRO_5035323865" evidence="2">
    <location>
        <begin position="19"/>
        <end position="348"/>
    </location>
</feature>
<dbReference type="NCBIfam" id="TIGR01730">
    <property type="entry name" value="RND_mfp"/>
    <property type="match status" value="1"/>
</dbReference>
<keyword evidence="5" id="KW-1185">Reference proteome</keyword>